<evidence type="ECO:0000313" key="12">
    <source>
        <dbReference type="Proteomes" id="UP000323067"/>
    </source>
</evidence>
<dbReference type="VEuPathDB" id="FungiDB:A9K55_007379"/>
<keyword evidence="7" id="KW-0496">Mitochondrion</keyword>
<dbReference type="InterPro" id="IPR007667">
    <property type="entry name" value="Hypoxia_induced_domain"/>
</dbReference>
<evidence type="ECO:0000256" key="8">
    <source>
        <dbReference type="ARBA" id="ARBA00023136"/>
    </source>
</evidence>
<organism evidence="11 12">
    <name type="scientific">Cordyceps militaris</name>
    <name type="common">Caterpillar fungus</name>
    <name type="synonym">Clavaria militaris</name>
    <dbReference type="NCBI Taxonomy" id="73501"/>
    <lineage>
        <taxon>Eukaryota</taxon>
        <taxon>Fungi</taxon>
        <taxon>Dikarya</taxon>
        <taxon>Ascomycota</taxon>
        <taxon>Pezizomycotina</taxon>
        <taxon>Sordariomycetes</taxon>
        <taxon>Hypocreomycetidae</taxon>
        <taxon>Hypocreales</taxon>
        <taxon>Cordycipitaceae</taxon>
        <taxon>Cordyceps</taxon>
    </lineage>
</organism>
<evidence type="ECO:0000259" key="10">
    <source>
        <dbReference type="PROSITE" id="PS51503"/>
    </source>
</evidence>
<dbReference type="PANTHER" id="PTHR12297:SF3">
    <property type="entry name" value="HIG1 DOMAIN FAMILY MEMBER 1A"/>
    <property type="match status" value="1"/>
</dbReference>
<dbReference type="VEuPathDB" id="FungiDB:CCM_07644"/>
<feature type="domain" description="HIG1" evidence="10">
    <location>
        <begin position="31"/>
        <end position="143"/>
    </location>
</feature>
<keyword evidence="5" id="KW-0812">Transmembrane</keyword>
<proteinExistence type="inferred from homology"/>
<comment type="subunit">
    <text evidence="4">Associates with the respiratory chain complex III/complex IV supercomplex.</text>
</comment>
<evidence type="ECO:0000256" key="6">
    <source>
        <dbReference type="ARBA" id="ARBA00022989"/>
    </source>
</evidence>
<dbReference type="GO" id="GO:0031966">
    <property type="term" value="C:mitochondrial membrane"/>
    <property type="evidence" value="ECO:0007669"/>
    <property type="project" value="UniProtKB-SubCell"/>
</dbReference>
<name>A0A2H4SE59_CORMI</name>
<evidence type="ECO:0000256" key="1">
    <source>
        <dbReference type="ARBA" id="ARBA00002584"/>
    </source>
</evidence>
<dbReference type="EMBL" id="CP023324">
    <property type="protein sequence ID" value="ATY61370.1"/>
    <property type="molecule type" value="Genomic_DNA"/>
</dbReference>
<evidence type="ECO:0000256" key="2">
    <source>
        <dbReference type="ARBA" id="ARBA00004325"/>
    </source>
</evidence>
<evidence type="ECO:0000256" key="4">
    <source>
        <dbReference type="ARBA" id="ARBA00011565"/>
    </source>
</evidence>
<dbReference type="GO" id="GO:0097250">
    <property type="term" value="P:mitochondrial respirasome assembly"/>
    <property type="evidence" value="ECO:0007669"/>
    <property type="project" value="TreeGrafter"/>
</dbReference>
<comment type="subcellular location">
    <subcellularLocation>
        <location evidence="2">Mitochondrion membrane</location>
    </subcellularLocation>
</comment>
<dbReference type="Pfam" id="PF04588">
    <property type="entry name" value="HIG_1_N"/>
    <property type="match status" value="1"/>
</dbReference>
<feature type="region of interest" description="Disordered" evidence="9">
    <location>
        <begin position="211"/>
        <end position="265"/>
    </location>
</feature>
<evidence type="ECO:0000256" key="7">
    <source>
        <dbReference type="ARBA" id="ARBA00023128"/>
    </source>
</evidence>
<evidence type="ECO:0000313" key="11">
    <source>
        <dbReference type="EMBL" id="ATY61370.1"/>
    </source>
</evidence>
<keyword evidence="6" id="KW-1133">Transmembrane helix</keyword>
<evidence type="ECO:0000256" key="9">
    <source>
        <dbReference type="SAM" id="MobiDB-lite"/>
    </source>
</evidence>
<accession>A0A2H4SE59</accession>
<protein>
    <submittedName>
        <fullName evidence="11">Mitochondrial hypoxia responsive</fullName>
    </submittedName>
</protein>
<comment type="function">
    <text evidence="1">Cytochrome c oxidase subunit which plays a role in assembly of respiratory supercomplexes.</text>
</comment>
<gene>
    <name evidence="11" type="ORF">A9K55_007379</name>
</gene>
<dbReference type="AlphaFoldDB" id="A0A2H4SE59"/>
<dbReference type="Gene3D" id="6.10.140.1320">
    <property type="match status" value="1"/>
</dbReference>
<keyword evidence="8" id="KW-0472">Membrane</keyword>
<evidence type="ECO:0000256" key="3">
    <source>
        <dbReference type="ARBA" id="ARBA00009366"/>
    </source>
</evidence>
<dbReference type="OrthoDB" id="6604018at2759"/>
<feature type="compositionally biased region" description="Basic and acidic residues" evidence="9">
    <location>
        <begin position="254"/>
        <end position="265"/>
    </location>
</feature>
<comment type="similarity">
    <text evidence="3">Belongs to the RCF1 family.</text>
</comment>
<reference evidence="11 12" key="1">
    <citation type="journal article" date="2017" name="BMC Genomics">
        <title>Chromosome level assembly and secondary metabolite potential of the parasitic fungus Cordyceps militaris.</title>
        <authorList>
            <person name="Kramer G.J."/>
            <person name="Nodwell J.R."/>
        </authorList>
    </citation>
    <scope>NUCLEOTIDE SEQUENCE [LARGE SCALE GENOMIC DNA]</scope>
    <source>
        <strain evidence="11 12">ATCC 34164</strain>
    </source>
</reference>
<dbReference type="InterPro" id="IPR050355">
    <property type="entry name" value="RCF1"/>
</dbReference>
<dbReference type="Proteomes" id="UP000323067">
    <property type="component" value="Chromosome vii"/>
</dbReference>
<evidence type="ECO:0000256" key="5">
    <source>
        <dbReference type="ARBA" id="ARBA00022692"/>
    </source>
</evidence>
<sequence>MAQLPPPSSGGMPSSFDHDKYVPQLIPLPLAAAHATMYSELRNEKALHKVFRKIKEEPLVPLGNPPTLPSTDTLTQYSQWSHPGIGLTVFAFINAYRAIRRGDSKQANKMFRARVAAQGFTVIAMVAGSMYYNQDRQKTKELRKVKGETDAEEKRQKWIRELEARDDEDKAMRAMLEKQALAQVGAAAQTDGENAQAGTGGILGRMGLWGPAETKAAEEQAAANATDAAASSEANEKRRENPRSSLGALGEVYGSKKKDEGESKK</sequence>
<dbReference type="PROSITE" id="PS51503">
    <property type="entry name" value="HIG1"/>
    <property type="match status" value="1"/>
</dbReference>
<dbReference type="PANTHER" id="PTHR12297">
    <property type="entry name" value="HYPOXIA-INDUCBILE GENE 1 HIG1 -RELATED"/>
    <property type="match status" value="1"/>
</dbReference>
<feature type="compositionally biased region" description="Low complexity" evidence="9">
    <location>
        <begin position="219"/>
        <end position="233"/>
    </location>
</feature>